<evidence type="ECO:0000313" key="1">
    <source>
        <dbReference type="EMBL" id="KAL3309943.1"/>
    </source>
</evidence>
<protein>
    <submittedName>
        <fullName evidence="1">Uncharacterized protein</fullName>
    </submittedName>
</protein>
<dbReference type="EMBL" id="JBJKFK010003400">
    <property type="protein sequence ID" value="KAL3309943.1"/>
    <property type="molecule type" value="Genomic_DNA"/>
</dbReference>
<accession>A0ABD2PS90</accession>
<name>A0ABD2PS90_9PLAT</name>
<gene>
    <name evidence="1" type="ORF">Ciccas_011499</name>
</gene>
<reference evidence="1 2" key="1">
    <citation type="submission" date="2024-11" db="EMBL/GenBank/DDBJ databases">
        <title>Adaptive evolution of stress response genes in parasites aligns with host niche diversity.</title>
        <authorList>
            <person name="Hahn C."/>
            <person name="Resl P."/>
        </authorList>
    </citation>
    <scope>NUCLEOTIDE SEQUENCE [LARGE SCALE GENOMIC DNA]</scope>
    <source>
        <strain evidence="1">EGGRZ-B1_66</strain>
        <tissue evidence="1">Body</tissue>
    </source>
</reference>
<dbReference type="AlphaFoldDB" id="A0ABD2PS90"/>
<evidence type="ECO:0000313" key="2">
    <source>
        <dbReference type="Proteomes" id="UP001626550"/>
    </source>
</evidence>
<keyword evidence="2" id="KW-1185">Reference proteome</keyword>
<proteinExistence type="predicted"/>
<sequence length="139" mass="16283">MKAPYKRDSEEFYTSETAFEERKPYSHPVSDIDLVRLEGQSSELREEMNKDYLDYWQLLAASVNHIGEKKLSTQLLQFLQVWWAADWLMGSGRAPDGLRCSFYRRLTLDKLSLCLKLIRKFEARYSVMLATRMFAATAL</sequence>
<organism evidence="1 2">
    <name type="scientific">Cichlidogyrus casuarinus</name>
    <dbReference type="NCBI Taxonomy" id="1844966"/>
    <lineage>
        <taxon>Eukaryota</taxon>
        <taxon>Metazoa</taxon>
        <taxon>Spiralia</taxon>
        <taxon>Lophotrochozoa</taxon>
        <taxon>Platyhelminthes</taxon>
        <taxon>Monogenea</taxon>
        <taxon>Monopisthocotylea</taxon>
        <taxon>Dactylogyridea</taxon>
        <taxon>Ancyrocephalidae</taxon>
        <taxon>Cichlidogyrus</taxon>
    </lineage>
</organism>
<comment type="caution">
    <text evidence="1">The sequence shown here is derived from an EMBL/GenBank/DDBJ whole genome shotgun (WGS) entry which is preliminary data.</text>
</comment>
<dbReference type="Proteomes" id="UP001626550">
    <property type="component" value="Unassembled WGS sequence"/>
</dbReference>